<keyword evidence="1" id="KW-0813">Transport</keyword>
<dbReference type="PROSITE" id="PS51257">
    <property type="entry name" value="PROKAR_LIPOPROTEIN"/>
    <property type="match status" value="1"/>
</dbReference>
<dbReference type="PANTHER" id="PTHR30532:SF24">
    <property type="entry name" value="FERRIC ENTEROBACTIN-BINDING PERIPLASMIC PROTEIN FEPB"/>
    <property type="match status" value="1"/>
</dbReference>
<proteinExistence type="predicted"/>
<reference evidence="5 6" key="1">
    <citation type="submission" date="2024-10" db="EMBL/GenBank/DDBJ databases">
        <title>The Natural Products Discovery Center: Release of the First 8490 Sequenced Strains for Exploring Actinobacteria Biosynthetic Diversity.</title>
        <authorList>
            <person name="Kalkreuter E."/>
            <person name="Kautsar S.A."/>
            <person name="Yang D."/>
            <person name="Bader C.D."/>
            <person name="Teijaro C.N."/>
            <person name="Fluegel L."/>
            <person name="Davis C.M."/>
            <person name="Simpson J.R."/>
            <person name="Lauterbach L."/>
            <person name="Steele A.D."/>
            <person name="Gui C."/>
            <person name="Meng S."/>
            <person name="Li G."/>
            <person name="Viehrig K."/>
            <person name="Ye F."/>
            <person name="Su P."/>
            <person name="Kiefer A.F."/>
            <person name="Nichols A."/>
            <person name="Cepeda A.J."/>
            <person name="Yan W."/>
            <person name="Fan B."/>
            <person name="Jiang Y."/>
            <person name="Adhikari A."/>
            <person name="Zheng C.-J."/>
            <person name="Schuster L."/>
            <person name="Cowan T.M."/>
            <person name="Smanski M.J."/>
            <person name="Chevrette M.G."/>
            <person name="De Carvalho L.P.S."/>
            <person name="Shen B."/>
        </authorList>
    </citation>
    <scope>NUCLEOTIDE SEQUENCE [LARGE SCALE GENOMIC DNA]</scope>
    <source>
        <strain evidence="5 6">NPDC050545</strain>
    </source>
</reference>
<evidence type="ECO:0000313" key="5">
    <source>
        <dbReference type="EMBL" id="MFI6497775.1"/>
    </source>
</evidence>
<feature type="region of interest" description="Disordered" evidence="3">
    <location>
        <begin position="75"/>
        <end position="104"/>
    </location>
</feature>
<gene>
    <name evidence="5" type="ORF">ACIBG2_10335</name>
</gene>
<keyword evidence="6" id="KW-1185">Reference proteome</keyword>
<evidence type="ECO:0000256" key="1">
    <source>
        <dbReference type="ARBA" id="ARBA00022448"/>
    </source>
</evidence>
<evidence type="ECO:0000313" key="6">
    <source>
        <dbReference type="Proteomes" id="UP001612741"/>
    </source>
</evidence>
<dbReference type="Proteomes" id="UP001612741">
    <property type="component" value="Unassembled WGS sequence"/>
</dbReference>
<evidence type="ECO:0008006" key="7">
    <source>
        <dbReference type="Google" id="ProtNLM"/>
    </source>
</evidence>
<dbReference type="SUPFAM" id="SSF53807">
    <property type="entry name" value="Helical backbone' metal receptor"/>
    <property type="match status" value="1"/>
</dbReference>
<evidence type="ECO:0000256" key="3">
    <source>
        <dbReference type="SAM" id="MobiDB-lite"/>
    </source>
</evidence>
<evidence type="ECO:0000256" key="2">
    <source>
        <dbReference type="ARBA" id="ARBA00022729"/>
    </source>
</evidence>
<accession>A0ABW7YPF1</accession>
<dbReference type="PANTHER" id="PTHR30532">
    <property type="entry name" value="IRON III DICITRATE-BINDING PERIPLASMIC PROTEIN"/>
    <property type="match status" value="1"/>
</dbReference>
<name>A0ABW7YPF1_9ACTN</name>
<protein>
    <recommendedName>
        <fullName evidence="7">Fe/B12 periplasmic-binding domain-containing protein</fullName>
    </recommendedName>
</protein>
<dbReference type="Gene3D" id="3.40.50.1980">
    <property type="entry name" value="Nitrogenase molybdenum iron protein domain"/>
    <property type="match status" value="1"/>
</dbReference>
<dbReference type="InterPro" id="IPR051313">
    <property type="entry name" value="Bact_iron-sidero_bind"/>
</dbReference>
<sequence length="104" mass="10408">MKRIILAVALVLGTAACAPAGLGTPPAAGAAPSAQGFTPVTIEHKFGSTEIKAPPQRVVSVGLVEQDALLALGVVPVGTTDSPRSRRPSPSPRSTSTTASPGRN</sequence>
<comment type="caution">
    <text evidence="5">The sequence shown here is derived from an EMBL/GenBank/DDBJ whole genome shotgun (WGS) entry which is preliminary data.</text>
</comment>
<dbReference type="RefSeq" id="WP_397080853.1">
    <property type="nucleotide sequence ID" value="NZ_JBITGY010000002.1"/>
</dbReference>
<dbReference type="EMBL" id="JBITGY010000002">
    <property type="protein sequence ID" value="MFI6497775.1"/>
    <property type="molecule type" value="Genomic_DNA"/>
</dbReference>
<keyword evidence="2 4" id="KW-0732">Signal</keyword>
<feature type="chain" id="PRO_5045341295" description="Fe/B12 periplasmic-binding domain-containing protein" evidence="4">
    <location>
        <begin position="21"/>
        <end position="104"/>
    </location>
</feature>
<organism evidence="5 6">
    <name type="scientific">Nonomuraea typhae</name>
    <dbReference type="NCBI Taxonomy" id="2603600"/>
    <lineage>
        <taxon>Bacteria</taxon>
        <taxon>Bacillati</taxon>
        <taxon>Actinomycetota</taxon>
        <taxon>Actinomycetes</taxon>
        <taxon>Streptosporangiales</taxon>
        <taxon>Streptosporangiaceae</taxon>
        <taxon>Nonomuraea</taxon>
    </lineage>
</organism>
<feature type="compositionally biased region" description="Low complexity" evidence="3">
    <location>
        <begin position="92"/>
        <end position="104"/>
    </location>
</feature>
<evidence type="ECO:0000256" key="4">
    <source>
        <dbReference type="SAM" id="SignalP"/>
    </source>
</evidence>
<feature type="signal peptide" evidence="4">
    <location>
        <begin position="1"/>
        <end position="20"/>
    </location>
</feature>